<name>A0A5C3KV29_COPMA</name>
<evidence type="ECO:0000313" key="2">
    <source>
        <dbReference type="Proteomes" id="UP000307440"/>
    </source>
</evidence>
<keyword evidence="2" id="KW-1185">Reference proteome</keyword>
<gene>
    <name evidence="1" type="ORF">FA15DRAFT_592564</name>
</gene>
<dbReference type="Gene3D" id="3.30.420.10">
    <property type="entry name" value="Ribonuclease H-like superfamily/Ribonuclease H"/>
    <property type="match status" value="1"/>
</dbReference>
<protein>
    <recommendedName>
        <fullName evidence="3">Tc1-like transposase DDE domain-containing protein</fullName>
    </recommendedName>
</protein>
<dbReference type="Proteomes" id="UP000307440">
    <property type="component" value="Unassembled WGS sequence"/>
</dbReference>
<dbReference type="STRING" id="230819.A0A5C3KV29"/>
<feature type="non-terminal residue" evidence="1">
    <location>
        <position position="1"/>
    </location>
</feature>
<dbReference type="OrthoDB" id="2417635at2759"/>
<dbReference type="EMBL" id="ML210202">
    <property type="protein sequence ID" value="TFK24304.1"/>
    <property type="molecule type" value="Genomic_DNA"/>
</dbReference>
<dbReference type="InterPro" id="IPR036397">
    <property type="entry name" value="RNaseH_sf"/>
</dbReference>
<dbReference type="AlphaFoldDB" id="A0A5C3KV29"/>
<proteinExistence type="predicted"/>
<dbReference type="GO" id="GO:0003676">
    <property type="term" value="F:nucleic acid binding"/>
    <property type="evidence" value="ECO:0007669"/>
    <property type="project" value="InterPro"/>
</dbReference>
<accession>A0A5C3KV29</accession>
<evidence type="ECO:0000313" key="1">
    <source>
        <dbReference type="EMBL" id="TFK24304.1"/>
    </source>
</evidence>
<sequence length="80" mass="8828">IKLFLHPPLSPDVNPIEPLLNDFKAIICTLPRQPTTVPQLISAVKSAWESIDVETINKHTNTMSNHVTAIIAAEGSHTKY</sequence>
<reference evidence="1 2" key="1">
    <citation type="journal article" date="2019" name="Nat. Ecol. Evol.">
        <title>Megaphylogeny resolves global patterns of mushroom evolution.</title>
        <authorList>
            <person name="Varga T."/>
            <person name="Krizsan K."/>
            <person name="Foldi C."/>
            <person name="Dima B."/>
            <person name="Sanchez-Garcia M."/>
            <person name="Sanchez-Ramirez S."/>
            <person name="Szollosi G.J."/>
            <person name="Szarkandi J.G."/>
            <person name="Papp V."/>
            <person name="Albert L."/>
            <person name="Andreopoulos W."/>
            <person name="Angelini C."/>
            <person name="Antonin V."/>
            <person name="Barry K.W."/>
            <person name="Bougher N.L."/>
            <person name="Buchanan P."/>
            <person name="Buyck B."/>
            <person name="Bense V."/>
            <person name="Catcheside P."/>
            <person name="Chovatia M."/>
            <person name="Cooper J."/>
            <person name="Damon W."/>
            <person name="Desjardin D."/>
            <person name="Finy P."/>
            <person name="Geml J."/>
            <person name="Haridas S."/>
            <person name="Hughes K."/>
            <person name="Justo A."/>
            <person name="Karasinski D."/>
            <person name="Kautmanova I."/>
            <person name="Kiss B."/>
            <person name="Kocsube S."/>
            <person name="Kotiranta H."/>
            <person name="LaButti K.M."/>
            <person name="Lechner B.E."/>
            <person name="Liimatainen K."/>
            <person name="Lipzen A."/>
            <person name="Lukacs Z."/>
            <person name="Mihaltcheva S."/>
            <person name="Morgado L.N."/>
            <person name="Niskanen T."/>
            <person name="Noordeloos M.E."/>
            <person name="Ohm R.A."/>
            <person name="Ortiz-Santana B."/>
            <person name="Ovrebo C."/>
            <person name="Racz N."/>
            <person name="Riley R."/>
            <person name="Savchenko A."/>
            <person name="Shiryaev A."/>
            <person name="Soop K."/>
            <person name="Spirin V."/>
            <person name="Szebenyi C."/>
            <person name="Tomsovsky M."/>
            <person name="Tulloss R.E."/>
            <person name="Uehling J."/>
            <person name="Grigoriev I.V."/>
            <person name="Vagvolgyi C."/>
            <person name="Papp T."/>
            <person name="Martin F.M."/>
            <person name="Miettinen O."/>
            <person name="Hibbett D.S."/>
            <person name="Nagy L.G."/>
        </authorList>
    </citation>
    <scope>NUCLEOTIDE SEQUENCE [LARGE SCALE GENOMIC DNA]</scope>
    <source>
        <strain evidence="1 2">CBS 121175</strain>
    </source>
</reference>
<organism evidence="1 2">
    <name type="scientific">Coprinopsis marcescibilis</name>
    <name type="common">Agaric fungus</name>
    <name type="synonym">Psathyrella marcescibilis</name>
    <dbReference type="NCBI Taxonomy" id="230819"/>
    <lineage>
        <taxon>Eukaryota</taxon>
        <taxon>Fungi</taxon>
        <taxon>Dikarya</taxon>
        <taxon>Basidiomycota</taxon>
        <taxon>Agaricomycotina</taxon>
        <taxon>Agaricomycetes</taxon>
        <taxon>Agaricomycetidae</taxon>
        <taxon>Agaricales</taxon>
        <taxon>Agaricineae</taxon>
        <taxon>Psathyrellaceae</taxon>
        <taxon>Coprinopsis</taxon>
    </lineage>
</organism>
<evidence type="ECO:0008006" key="3">
    <source>
        <dbReference type="Google" id="ProtNLM"/>
    </source>
</evidence>